<dbReference type="EnsemblPlants" id="PGSC0003DMT400086471">
    <property type="protein sequence ID" value="PGSC0003DMT400086471"/>
    <property type="gene ID" value="PGSC0003DMG400036042"/>
</dbReference>
<reference evidence="2" key="1">
    <citation type="journal article" date="2011" name="Nature">
        <title>Genome sequence and analysis of the tuber crop potato.</title>
        <authorList>
            <consortium name="The Potato Genome Sequencing Consortium"/>
        </authorList>
    </citation>
    <scope>NUCLEOTIDE SEQUENCE [LARGE SCALE GENOMIC DNA]</scope>
    <source>
        <strain evidence="2">cv. DM1-3 516 R44</strain>
    </source>
</reference>
<dbReference type="InParanoid" id="M1DBU4"/>
<reference evidence="1" key="2">
    <citation type="submission" date="2015-06" db="UniProtKB">
        <authorList>
            <consortium name="EnsemblPlants"/>
        </authorList>
    </citation>
    <scope>IDENTIFICATION</scope>
    <source>
        <strain evidence="1">DM1-3 516 R44</strain>
    </source>
</reference>
<dbReference type="HOGENOM" id="CLU_1392333_0_0_1"/>
<dbReference type="Gramene" id="PGSC0003DMT400086471">
    <property type="protein sequence ID" value="PGSC0003DMT400086471"/>
    <property type="gene ID" value="PGSC0003DMG400036042"/>
</dbReference>
<keyword evidence="2" id="KW-1185">Reference proteome</keyword>
<name>M1DBU4_SOLTU</name>
<evidence type="ECO:0008006" key="3">
    <source>
        <dbReference type="Google" id="ProtNLM"/>
    </source>
</evidence>
<dbReference type="Proteomes" id="UP000011115">
    <property type="component" value="Unassembled WGS sequence"/>
</dbReference>
<accession>M1DBU4</accession>
<proteinExistence type="predicted"/>
<dbReference type="AlphaFoldDB" id="M1DBU4"/>
<sequence>MKTRFLKNLYYLRDHVHLRVYWGATPSQNESILQHPNTVLVGIIIDKEEINVGTIIVEELLALIYQMGSLARLADVRAMRVENDIPRLIDRAIELALAPLRDKVTKCEGLVEANGVRADVTQLPSTDLSILWGEVPLLDAPAFETPPKLNSEPTSCVQLEIATSVDIADKDVERDDDDLANEMDEEEMRSMGFHRL</sequence>
<evidence type="ECO:0000313" key="1">
    <source>
        <dbReference type="EnsemblPlants" id="PGSC0003DMT400086471"/>
    </source>
</evidence>
<organism evidence="1 2">
    <name type="scientific">Solanum tuberosum</name>
    <name type="common">Potato</name>
    <dbReference type="NCBI Taxonomy" id="4113"/>
    <lineage>
        <taxon>Eukaryota</taxon>
        <taxon>Viridiplantae</taxon>
        <taxon>Streptophyta</taxon>
        <taxon>Embryophyta</taxon>
        <taxon>Tracheophyta</taxon>
        <taxon>Spermatophyta</taxon>
        <taxon>Magnoliopsida</taxon>
        <taxon>eudicotyledons</taxon>
        <taxon>Gunneridae</taxon>
        <taxon>Pentapetalae</taxon>
        <taxon>asterids</taxon>
        <taxon>lamiids</taxon>
        <taxon>Solanales</taxon>
        <taxon>Solanaceae</taxon>
        <taxon>Solanoideae</taxon>
        <taxon>Solaneae</taxon>
        <taxon>Solanum</taxon>
    </lineage>
</organism>
<evidence type="ECO:0000313" key="2">
    <source>
        <dbReference type="Proteomes" id="UP000011115"/>
    </source>
</evidence>
<dbReference type="PaxDb" id="4113-PGSC0003DMT400086471"/>
<protein>
    <recommendedName>
        <fullName evidence="3">Polyprotein protein</fullName>
    </recommendedName>
</protein>